<feature type="transmembrane region" description="Helical" evidence="10">
    <location>
        <begin position="406"/>
        <end position="424"/>
    </location>
</feature>
<protein>
    <recommendedName>
        <fullName evidence="9">Permease IIC component</fullName>
    </recommendedName>
</protein>
<feature type="transmembrane region" description="Helical" evidence="10">
    <location>
        <begin position="153"/>
        <end position="174"/>
    </location>
</feature>
<evidence type="ECO:0000313" key="13">
    <source>
        <dbReference type="Proteomes" id="UP000614200"/>
    </source>
</evidence>
<keyword evidence="5" id="KW-0598">Phosphotransferase system</keyword>
<dbReference type="PANTHER" id="PTHR33989">
    <property type="match status" value="1"/>
</dbReference>
<dbReference type="PANTHER" id="PTHR33989:SF8">
    <property type="entry name" value="PERMEASE IIC COMPONENT"/>
    <property type="match status" value="1"/>
</dbReference>
<proteinExistence type="predicted"/>
<evidence type="ECO:0000256" key="4">
    <source>
        <dbReference type="ARBA" id="ARBA00022597"/>
    </source>
</evidence>
<evidence type="ECO:0000256" key="10">
    <source>
        <dbReference type="SAM" id="Phobius"/>
    </source>
</evidence>
<evidence type="ECO:0000256" key="1">
    <source>
        <dbReference type="ARBA" id="ARBA00004651"/>
    </source>
</evidence>
<dbReference type="PROSITE" id="PS51105">
    <property type="entry name" value="PTS_EIIC_TYPE_3"/>
    <property type="match status" value="1"/>
</dbReference>
<feature type="transmembrane region" description="Helical" evidence="10">
    <location>
        <begin position="195"/>
        <end position="228"/>
    </location>
</feature>
<reference evidence="12 13" key="1">
    <citation type="submission" date="2020-11" db="EMBL/GenBank/DDBJ databases">
        <title>Fusibacter basophilias sp. nov.</title>
        <authorList>
            <person name="Qiu D."/>
        </authorList>
    </citation>
    <scope>NUCLEOTIDE SEQUENCE [LARGE SCALE GENOMIC DNA]</scope>
    <source>
        <strain evidence="12 13">Q10-2</strain>
    </source>
</reference>
<keyword evidence="6 10" id="KW-0812">Transmembrane</keyword>
<keyword evidence="8 9" id="KW-0472">Membrane</keyword>
<keyword evidence="2 9" id="KW-0813">Transport</keyword>
<feature type="domain" description="PTS EIIC type-3" evidence="11">
    <location>
        <begin position="16"/>
        <end position="423"/>
    </location>
</feature>
<dbReference type="Proteomes" id="UP000614200">
    <property type="component" value="Unassembled WGS sequence"/>
</dbReference>
<sequence>MGRSNVSAIEKFQAVMERSVVPVATKIASQRHLASIRDGLTVLIPFTIVGGFSVLLAVPPVSTNLQATNFFFKFLLAWKAWATANIGTLMIPYNLTIGIIALYVVCGVSYQLAKSYEMNGMMNMLSALFIFMIIAAAPQALEKGNFMPTANMGAAGMFTGILIAIAVVEINHFFEKRNIGFKLPDSVPPNVAAPFNVLLPMIFNVIFFLILNAMVTSATGAGLTALIYKLFQPLLRATDSLPSVILINILMTTFWFFGIHGANMVGVVTTPIVTMGLAVNAEAYAKGDVMPQVFAGYVNSTFGGWISYLAIVIIILLFAKSSQLKSVGKVAAIPSLFNINEPLIFGLPTVLNIFTYIPALICNNLNFTVVYFLMKSNFINKFFIQLPFTTPGPLQAWLSTADVKTIPLWFALLLVDIIICYPFIKAYDEQVLKTERAE</sequence>
<keyword evidence="13" id="KW-1185">Reference proteome</keyword>
<evidence type="ECO:0000256" key="3">
    <source>
        <dbReference type="ARBA" id="ARBA00022475"/>
    </source>
</evidence>
<comment type="subcellular location">
    <subcellularLocation>
        <location evidence="1">Cell membrane</location>
        <topology evidence="1">Multi-pass membrane protein</topology>
    </subcellularLocation>
</comment>
<feature type="transmembrane region" description="Helical" evidence="10">
    <location>
        <begin position="40"/>
        <end position="61"/>
    </location>
</feature>
<feature type="transmembrane region" description="Helical" evidence="10">
    <location>
        <begin position="297"/>
        <end position="319"/>
    </location>
</feature>
<comment type="caution">
    <text evidence="12">The sequence shown here is derived from an EMBL/GenBank/DDBJ whole genome shotgun (WGS) entry which is preliminary data.</text>
</comment>
<dbReference type="EMBL" id="JADKNH010000004">
    <property type="protein sequence ID" value="MBF4693219.1"/>
    <property type="molecule type" value="Genomic_DNA"/>
</dbReference>
<dbReference type="Pfam" id="PF02378">
    <property type="entry name" value="PTS_EIIC"/>
    <property type="match status" value="1"/>
</dbReference>
<feature type="transmembrane region" description="Helical" evidence="10">
    <location>
        <begin position="264"/>
        <end position="285"/>
    </location>
</feature>
<evidence type="ECO:0000259" key="11">
    <source>
        <dbReference type="PROSITE" id="PS51105"/>
    </source>
</evidence>
<accession>A0ABR9ZRY6</accession>
<evidence type="ECO:0000313" key="12">
    <source>
        <dbReference type="EMBL" id="MBF4693219.1"/>
    </source>
</evidence>
<keyword evidence="7 10" id="KW-1133">Transmembrane helix</keyword>
<dbReference type="InterPro" id="IPR051088">
    <property type="entry name" value="PTS_Sugar-EIIC/EIIB"/>
</dbReference>
<dbReference type="InterPro" id="IPR003352">
    <property type="entry name" value="PTS_EIIC"/>
</dbReference>
<organism evidence="12 13">
    <name type="scientific">Fusibacter ferrireducens</name>
    <dbReference type="NCBI Taxonomy" id="2785058"/>
    <lineage>
        <taxon>Bacteria</taxon>
        <taxon>Bacillati</taxon>
        <taxon>Bacillota</taxon>
        <taxon>Clostridia</taxon>
        <taxon>Eubacteriales</taxon>
        <taxon>Eubacteriales Family XII. Incertae Sedis</taxon>
        <taxon>Fusibacter</taxon>
    </lineage>
</organism>
<feature type="transmembrane region" description="Helical" evidence="10">
    <location>
        <begin position="240"/>
        <end position="257"/>
    </location>
</feature>
<dbReference type="InterPro" id="IPR004796">
    <property type="entry name" value="PTS_IIC_cello"/>
</dbReference>
<gene>
    <name evidence="12" type="ORF">ISU02_08805</name>
</gene>
<evidence type="ECO:0000256" key="5">
    <source>
        <dbReference type="ARBA" id="ARBA00022683"/>
    </source>
</evidence>
<keyword evidence="3 9" id="KW-1003">Cell membrane</keyword>
<evidence type="ECO:0000256" key="8">
    <source>
        <dbReference type="ARBA" id="ARBA00023136"/>
    </source>
</evidence>
<keyword evidence="4 9" id="KW-0762">Sugar transport</keyword>
<dbReference type="NCBIfam" id="TIGR00410">
    <property type="entry name" value="lacE"/>
    <property type="match status" value="1"/>
</dbReference>
<evidence type="ECO:0000256" key="6">
    <source>
        <dbReference type="ARBA" id="ARBA00022692"/>
    </source>
</evidence>
<dbReference type="PIRSF" id="PIRSF006351">
    <property type="entry name" value="PTS_EIIC-Cellobiose"/>
    <property type="match status" value="1"/>
</dbReference>
<dbReference type="InterPro" id="IPR004501">
    <property type="entry name" value="PTS_EIIC_3"/>
</dbReference>
<name>A0ABR9ZRY6_9FIRM</name>
<evidence type="ECO:0000256" key="2">
    <source>
        <dbReference type="ARBA" id="ARBA00022448"/>
    </source>
</evidence>
<feature type="transmembrane region" description="Helical" evidence="10">
    <location>
        <begin position="122"/>
        <end position="141"/>
    </location>
</feature>
<evidence type="ECO:0000256" key="9">
    <source>
        <dbReference type="PIRNR" id="PIRNR006351"/>
    </source>
</evidence>
<comment type="function">
    <text evidence="9">The phosphoenolpyruvate-dependent sugar phosphotransferase system (PTS), a major carbohydrate active -transport system, catalyzes the phosphorylation of incoming sugar substrates concomitant with their translocation across the cell membrane.</text>
</comment>
<dbReference type="RefSeq" id="WP_194701442.1">
    <property type="nucleotide sequence ID" value="NZ_JADKNH010000004.1"/>
</dbReference>
<evidence type="ECO:0000256" key="7">
    <source>
        <dbReference type="ARBA" id="ARBA00022989"/>
    </source>
</evidence>
<feature type="transmembrane region" description="Helical" evidence="10">
    <location>
        <begin position="81"/>
        <end position="110"/>
    </location>
</feature>